<feature type="domain" description="D-glucuronyl C5-epimerase beta-sandwich" evidence="14">
    <location>
        <begin position="302"/>
        <end position="413"/>
    </location>
</feature>
<keyword evidence="10" id="KW-0472">Membrane</keyword>
<dbReference type="InterPro" id="IPR039721">
    <property type="entry name" value="C5-epimerase"/>
</dbReference>
<evidence type="ECO:0000256" key="3">
    <source>
        <dbReference type="ARBA" id="ARBA00004841"/>
    </source>
</evidence>
<dbReference type="UniPathway" id="UPA00862"/>
<evidence type="ECO:0000256" key="5">
    <source>
        <dbReference type="ARBA" id="ARBA00005584"/>
    </source>
</evidence>
<evidence type="ECO:0000259" key="14">
    <source>
        <dbReference type="Pfam" id="PF21174"/>
    </source>
</evidence>
<dbReference type="InterPro" id="IPR059154">
    <property type="entry name" value="Glce_b_sandwich"/>
</dbReference>
<dbReference type="GO" id="GO:0015012">
    <property type="term" value="P:heparan sulfate proteoglycan biosynthetic process"/>
    <property type="evidence" value="ECO:0007669"/>
    <property type="project" value="InterPro"/>
</dbReference>
<protein>
    <recommendedName>
        <fullName evidence="6">heparosan-N-sulfate-glucuronate 5-epimerase</fullName>
        <ecNumber evidence="6">5.1.3.17</ecNumber>
    </recommendedName>
</protein>
<evidence type="ECO:0000256" key="12">
    <source>
        <dbReference type="ARBA" id="ARBA00037847"/>
    </source>
</evidence>
<dbReference type="Pfam" id="PF06662">
    <property type="entry name" value="C5-epim_C"/>
    <property type="match status" value="1"/>
</dbReference>
<dbReference type="InParanoid" id="K1QXI7"/>
<gene>
    <name evidence="15" type="ORF">CGI_10022133</name>
</gene>
<keyword evidence="7" id="KW-0812">Transmembrane</keyword>
<dbReference type="InterPro" id="IPR010598">
    <property type="entry name" value="C5-epim_C"/>
</dbReference>
<keyword evidence="8" id="KW-0735">Signal-anchor</keyword>
<dbReference type="GO" id="GO:0005794">
    <property type="term" value="C:Golgi apparatus"/>
    <property type="evidence" value="ECO:0007669"/>
    <property type="project" value="TreeGrafter"/>
</dbReference>
<dbReference type="Pfam" id="PF21174">
    <property type="entry name" value="Glce_b_sandwich"/>
    <property type="match status" value="1"/>
</dbReference>
<evidence type="ECO:0000313" key="15">
    <source>
        <dbReference type="EMBL" id="EKC41582.1"/>
    </source>
</evidence>
<comment type="catalytic activity">
    <reaction evidence="1">
        <text>[heparosan-N-sulfate](n) = [heparan-N-sulfate](n)</text>
        <dbReference type="Rhea" id="RHEA:20197"/>
        <dbReference type="Rhea" id="RHEA-COMP:9556"/>
        <dbReference type="Rhea" id="RHEA-COMP:9557"/>
        <dbReference type="ChEBI" id="CHEBI:58041"/>
        <dbReference type="ChEBI" id="CHEBI:58287"/>
        <dbReference type="EC" id="5.1.3.17"/>
    </reaction>
</comment>
<comment type="pathway">
    <text evidence="3">Glycan metabolism; heparin biosynthesis.</text>
</comment>
<evidence type="ECO:0000256" key="10">
    <source>
        <dbReference type="ARBA" id="ARBA00023136"/>
    </source>
</evidence>
<comment type="pathway">
    <text evidence="4">Glycan metabolism; heparan sulfate biosynthesis.</text>
</comment>
<evidence type="ECO:0000256" key="1">
    <source>
        <dbReference type="ARBA" id="ARBA00000434"/>
    </source>
</evidence>
<dbReference type="GO" id="GO:0047464">
    <property type="term" value="F:heparosan-N-sulfate-glucuronate 5-epimerase activity"/>
    <property type="evidence" value="ECO:0007669"/>
    <property type="project" value="UniProtKB-EC"/>
</dbReference>
<reference evidence="15" key="1">
    <citation type="journal article" date="2012" name="Nature">
        <title>The oyster genome reveals stress adaptation and complexity of shell formation.</title>
        <authorList>
            <person name="Zhang G."/>
            <person name="Fang X."/>
            <person name="Guo X."/>
            <person name="Li L."/>
            <person name="Luo R."/>
            <person name="Xu F."/>
            <person name="Yang P."/>
            <person name="Zhang L."/>
            <person name="Wang X."/>
            <person name="Qi H."/>
            <person name="Xiong Z."/>
            <person name="Que H."/>
            <person name="Xie Y."/>
            <person name="Holland P.W."/>
            <person name="Paps J."/>
            <person name="Zhu Y."/>
            <person name="Wu F."/>
            <person name="Chen Y."/>
            <person name="Wang J."/>
            <person name="Peng C."/>
            <person name="Meng J."/>
            <person name="Yang L."/>
            <person name="Liu J."/>
            <person name="Wen B."/>
            <person name="Zhang N."/>
            <person name="Huang Z."/>
            <person name="Zhu Q."/>
            <person name="Feng Y."/>
            <person name="Mount A."/>
            <person name="Hedgecock D."/>
            <person name="Xu Z."/>
            <person name="Liu Y."/>
            <person name="Domazet-Loso T."/>
            <person name="Du Y."/>
            <person name="Sun X."/>
            <person name="Zhang S."/>
            <person name="Liu B."/>
            <person name="Cheng P."/>
            <person name="Jiang X."/>
            <person name="Li J."/>
            <person name="Fan D."/>
            <person name="Wang W."/>
            <person name="Fu W."/>
            <person name="Wang T."/>
            <person name="Wang B."/>
            <person name="Zhang J."/>
            <person name="Peng Z."/>
            <person name="Li Y."/>
            <person name="Li N."/>
            <person name="Wang J."/>
            <person name="Chen M."/>
            <person name="He Y."/>
            <person name="Tan F."/>
            <person name="Song X."/>
            <person name="Zheng Q."/>
            <person name="Huang R."/>
            <person name="Yang H."/>
            <person name="Du X."/>
            <person name="Chen L."/>
            <person name="Yang M."/>
            <person name="Gaffney P.M."/>
            <person name="Wang S."/>
            <person name="Luo L."/>
            <person name="She Z."/>
            <person name="Ming Y."/>
            <person name="Huang W."/>
            <person name="Zhang S."/>
            <person name="Huang B."/>
            <person name="Zhang Y."/>
            <person name="Qu T."/>
            <person name="Ni P."/>
            <person name="Miao G."/>
            <person name="Wang J."/>
            <person name="Wang Q."/>
            <person name="Steinberg C.E."/>
            <person name="Wang H."/>
            <person name="Li N."/>
            <person name="Qian L."/>
            <person name="Zhang G."/>
            <person name="Li Y."/>
            <person name="Yang H."/>
            <person name="Liu X."/>
            <person name="Wang J."/>
            <person name="Yin Y."/>
            <person name="Wang J."/>
        </authorList>
    </citation>
    <scope>NUCLEOTIDE SEQUENCE [LARGE SCALE GENOMIC DNA]</scope>
    <source>
        <strain evidence="15">05x7-T-G4-1.051#20</strain>
    </source>
</reference>
<dbReference type="EC" id="5.1.3.17" evidence="6"/>
<dbReference type="GO" id="GO:0030210">
    <property type="term" value="P:heparin proteoglycan biosynthetic process"/>
    <property type="evidence" value="ECO:0007669"/>
    <property type="project" value="UniProtKB-UniPathway"/>
</dbReference>
<proteinExistence type="inferred from homology"/>
<keyword evidence="11" id="KW-0413">Isomerase</keyword>
<organism evidence="15">
    <name type="scientific">Magallana gigas</name>
    <name type="common">Pacific oyster</name>
    <name type="synonym">Crassostrea gigas</name>
    <dbReference type="NCBI Taxonomy" id="29159"/>
    <lineage>
        <taxon>Eukaryota</taxon>
        <taxon>Metazoa</taxon>
        <taxon>Spiralia</taxon>
        <taxon>Lophotrochozoa</taxon>
        <taxon>Mollusca</taxon>
        <taxon>Bivalvia</taxon>
        <taxon>Autobranchia</taxon>
        <taxon>Pteriomorphia</taxon>
        <taxon>Ostreida</taxon>
        <taxon>Ostreoidea</taxon>
        <taxon>Ostreidae</taxon>
        <taxon>Magallana</taxon>
    </lineage>
</organism>
<evidence type="ECO:0000256" key="7">
    <source>
        <dbReference type="ARBA" id="ARBA00022692"/>
    </source>
</evidence>
<evidence type="ECO:0000256" key="9">
    <source>
        <dbReference type="ARBA" id="ARBA00022989"/>
    </source>
</evidence>
<dbReference type="PANTHER" id="PTHR13174:SF3">
    <property type="entry name" value="D-GLUCURONYL C5-EPIMERASE"/>
    <property type="match status" value="1"/>
</dbReference>
<dbReference type="EMBL" id="JH823226">
    <property type="protein sequence ID" value="EKC41582.1"/>
    <property type="molecule type" value="Genomic_DNA"/>
</dbReference>
<evidence type="ECO:0000256" key="6">
    <source>
        <dbReference type="ARBA" id="ARBA00012087"/>
    </source>
</evidence>
<evidence type="ECO:0000256" key="2">
    <source>
        <dbReference type="ARBA" id="ARBA00004606"/>
    </source>
</evidence>
<accession>K1QXI7</accession>
<feature type="domain" description="D-glucuronyl C5-epimerase C-terminal" evidence="13">
    <location>
        <begin position="441"/>
        <end position="631"/>
    </location>
</feature>
<comment type="subcellular location">
    <subcellularLocation>
        <location evidence="12">Endomembrane system</location>
        <topology evidence="12">Single-pass membrane protein</topology>
    </subcellularLocation>
    <subcellularLocation>
        <location evidence="2">Membrane</location>
        <topology evidence="2">Single-pass type II membrane protein</topology>
    </subcellularLocation>
</comment>
<dbReference type="HOGENOM" id="CLU_028636_0_0_1"/>
<dbReference type="AlphaFoldDB" id="K1QXI7"/>
<evidence type="ECO:0000256" key="11">
    <source>
        <dbReference type="ARBA" id="ARBA00023235"/>
    </source>
</evidence>
<comment type="similarity">
    <text evidence="5">Belongs to the D-glucuronyl C5-epimerase family.</text>
</comment>
<keyword evidence="9" id="KW-1133">Transmembrane helix</keyword>
<evidence type="ECO:0000256" key="4">
    <source>
        <dbReference type="ARBA" id="ARBA00005093"/>
    </source>
</evidence>
<evidence type="ECO:0000256" key="8">
    <source>
        <dbReference type="ARBA" id="ARBA00022968"/>
    </source>
</evidence>
<evidence type="ECO:0000259" key="13">
    <source>
        <dbReference type="Pfam" id="PF06662"/>
    </source>
</evidence>
<name>K1QXI7_MAGGI</name>
<dbReference type="FunCoup" id="K1QXI7">
    <property type="interactions" value="865"/>
</dbReference>
<sequence length="642" mass="72932">MKLWGRAEKEVPDVCKQCFKLVQHLSSYAMQPLPYSLLRSRMAKPTVGYACPLLKREYLYLIDIQAWHVAVCLDTGLGCSLRQGLFEAAITTMIFGKRTPLCVASIQHGHRDFMAPDSYHPTNVKDLDVHMHRGNLKFLILCVGIFPLLLTVYNIGKCNLTQDEDPDYRREVSSHIVNEFDASVGFQPRVAQSYNHVKGNRPVKYEEIECVINGDYSVEGRKEGNEVYMPFSFIQNYFEVYGSIETSDGYERFSFHHSYQDDFPTGPQPKYSPSGVFMSFDLYSVEDRNRVKCVSGIEANLKNPGITKSANEKILLTLSMDIMFINNGSVTVLLQTGDGNLFRIHYILSDNIIKLEGKDLYYGIGSNMKRKWIHLTRQVMVDFQKGLTLQYSKNRSMKMKSAARIAAICVRGHGIMDNVTLSFHAHKDLFLDAANYFVRHQDSKGGWPVKVTRKLIPEVMELEPGWYSAMGQGQAISLLVRAYVASKNKTYLEAAGKALDIFDIPSSKGGVLAKFLNSFDWYEEYPTTPSSFVLNGFIYSLIGLYDLQQMATSPVSEKAGELYNNGMRTLKAMLPMFDSGTGTFYDLRHITAGLAPNRARWDYHKVHIKQLYLLVQLDSDPLFKDTLQRWKGYMKGNIAPHN</sequence>
<dbReference type="PANTHER" id="PTHR13174">
    <property type="entry name" value="D-GLUCURONYL C5-EPIMERASE"/>
    <property type="match status" value="1"/>
</dbReference>